<organism evidence="5 6">
    <name type="scientific">Williamsia herbipolensis</name>
    <dbReference type="NCBI Taxonomy" id="1603258"/>
    <lineage>
        <taxon>Bacteria</taxon>
        <taxon>Bacillati</taxon>
        <taxon>Actinomycetota</taxon>
        <taxon>Actinomycetes</taxon>
        <taxon>Mycobacteriales</taxon>
        <taxon>Nocardiaceae</taxon>
        <taxon>Williamsia</taxon>
    </lineage>
</organism>
<keyword evidence="6" id="KW-1185">Reference proteome</keyword>
<evidence type="ECO:0000256" key="2">
    <source>
        <dbReference type="ARBA" id="ARBA00022741"/>
    </source>
</evidence>
<dbReference type="PANTHER" id="PTHR42794">
    <property type="entry name" value="HEMIN IMPORT ATP-BINDING PROTEIN HMUV"/>
    <property type="match status" value="1"/>
</dbReference>
<dbReference type="FunFam" id="3.40.50.300:FF:000134">
    <property type="entry name" value="Iron-enterobactin ABC transporter ATP-binding protein"/>
    <property type="match status" value="1"/>
</dbReference>
<dbReference type="GO" id="GO:0005524">
    <property type="term" value="F:ATP binding"/>
    <property type="evidence" value="ECO:0007669"/>
    <property type="project" value="UniProtKB-KW"/>
</dbReference>
<evidence type="ECO:0000313" key="5">
    <source>
        <dbReference type="EMBL" id="WUM20879.1"/>
    </source>
</evidence>
<reference evidence="5 6" key="1">
    <citation type="submission" date="2022-10" db="EMBL/GenBank/DDBJ databases">
        <title>The complete genomes of actinobacterial strains from the NBC collection.</title>
        <authorList>
            <person name="Joergensen T.S."/>
            <person name="Alvarez Arevalo M."/>
            <person name="Sterndorff E.B."/>
            <person name="Faurdal D."/>
            <person name="Vuksanovic O."/>
            <person name="Mourched A.-S."/>
            <person name="Charusanti P."/>
            <person name="Shaw S."/>
            <person name="Blin K."/>
            <person name="Weber T."/>
        </authorList>
    </citation>
    <scope>NUCLEOTIDE SEQUENCE [LARGE SCALE GENOMIC DNA]</scope>
    <source>
        <strain evidence="5 6">NBC_00319</strain>
    </source>
</reference>
<dbReference type="InterPro" id="IPR017871">
    <property type="entry name" value="ABC_transporter-like_CS"/>
</dbReference>
<dbReference type="AlphaFoldDB" id="A0AAU4K4B9"/>
<keyword evidence="2" id="KW-0547">Nucleotide-binding</keyword>
<dbReference type="GO" id="GO:0016887">
    <property type="term" value="F:ATP hydrolysis activity"/>
    <property type="evidence" value="ECO:0007669"/>
    <property type="project" value="InterPro"/>
</dbReference>
<dbReference type="Pfam" id="PF00005">
    <property type="entry name" value="ABC_tran"/>
    <property type="match status" value="1"/>
</dbReference>
<feature type="domain" description="ABC transporter" evidence="4">
    <location>
        <begin position="14"/>
        <end position="246"/>
    </location>
</feature>
<dbReference type="InterPro" id="IPR003593">
    <property type="entry name" value="AAA+_ATPase"/>
</dbReference>
<dbReference type="InterPro" id="IPR027417">
    <property type="entry name" value="P-loop_NTPase"/>
</dbReference>
<dbReference type="SUPFAM" id="SSF52540">
    <property type="entry name" value="P-loop containing nucleoside triphosphate hydrolases"/>
    <property type="match status" value="1"/>
</dbReference>
<dbReference type="PROSITE" id="PS00211">
    <property type="entry name" value="ABC_TRANSPORTER_1"/>
    <property type="match status" value="1"/>
</dbReference>
<dbReference type="EMBL" id="CP108021">
    <property type="protein sequence ID" value="WUM20879.1"/>
    <property type="molecule type" value="Genomic_DNA"/>
</dbReference>
<evidence type="ECO:0000256" key="3">
    <source>
        <dbReference type="ARBA" id="ARBA00022840"/>
    </source>
</evidence>
<gene>
    <name evidence="5" type="ORF">OG579_03335</name>
</gene>
<proteinExistence type="predicted"/>
<evidence type="ECO:0000256" key="1">
    <source>
        <dbReference type="ARBA" id="ARBA00022448"/>
    </source>
</evidence>
<dbReference type="CDD" id="cd03214">
    <property type="entry name" value="ABC_Iron-Siderophores_B12_Hemin"/>
    <property type="match status" value="1"/>
</dbReference>
<dbReference type="Gene3D" id="3.40.50.300">
    <property type="entry name" value="P-loop containing nucleotide triphosphate hydrolases"/>
    <property type="match status" value="1"/>
</dbReference>
<evidence type="ECO:0000259" key="4">
    <source>
        <dbReference type="PROSITE" id="PS50893"/>
    </source>
</evidence>
<sequence length="268" mass="28788">MTPDPDATTATPAVDYRDVWIRLGDTEIVHDLSLSVPDGGFLGVVGPNGSGKSTILRCLFRALSPSGGQVTVHGTDIVATSLRDNARQVAALTQSSALTLDFTVAEVVATGRLPHIRLLRSATAADREICERAMIDAGIGGFGHRRFAELSGGESQRVLIARAFAQQTRVLVLDEPTNHLDVRHQFAVLEAARARGITVIAALHDLNIAAQFCTELVVVSDGRIVRRGTPADVLTADTITRFFGIGCHIVTHPRLRVPQIIFDEGTTR</sequence>
<protein>
    <submittedName>
        <fullName evidence="5">ABC transporter ATP-binding protein</fullName>
    </submittedName>
</protein>
<evidence type="ECO:0000313" key="6">
    <source>
        <dbReference type="Proteomes" id="UP001432128"/>
    </source>
</evidence>
<dbReference type="RefSeq" id="WP_328858086.1">
    <property type="nucleotide sequence ID" value="NZ_CP108021.1"/>
</dbReference>
<dbReference type="PANTHER" id="PTHR42794:SF2">
    <property type="entry name" value="ABC TRANSPORTER ATP-BINDING PROTEIN"/>
    <property type="match status" value="1"/>
</dbReference>
<dbReference type="PROSITE" id="PS50893">
    <property type="entry name" value="ABC_TRANSPORTER_2"/>
    <property type="match status" value="1"/>
</dbReference>
<keyword evidence="3 5" id="KW-0067">ATP-binding</keyword>
<dbReference type="SMART" id="SM00382">
    <property type="entry name" value="AAA"/>
    <property type="match status" value="1"/>
</dbReference>
<accession>A0AAU4K4B9</accession>
<dbReference type="Proteomes" id="UP001432128">
    <property type="component" value="Chromosome"/>
</dbReference>
<dbReference type="KEGG" id="whr:OG579_03335"/>
<dbReference type="InterPro" id="IPR003439">
    <property type="entry name" value="ABC_transporter-like_ATP-bd"/>
</dbReference>
<name>A0AAU4K4B9_9NOCA</name>
<keyword evidence="1" id="KW-0813">Transport</keyword>